<proteinExistence type="predicted"/>
<evidence type="ECO:0000256" key="2">
    <source>
        <dbReference type="SAM" id="MobiDB-lite"/>
    </source>
</evidence>
<keyword evidence="1" id="KW-0175">Coiled coil</keyword>
<feature type="coiled-coil region" evidence="1">
    <location>
        <begin position="65"/>
        <end position="180"/>
    </location>
</feature>
<feature type="compositionally biased region" description="Basic and acidic residues" evidence="2">
    <location>
        <begin position="9"/>
        <end position="19"/>
    </location>
</feature>
<accession>A0A5C6SXH9</accession>
<name>A0A5C6SXH9_FUSOC</name>
<feature type="region of interest" description="Disordered" evidence="2">
    <location>
        <begin position="1"/>
        <end position="65"/>
    </location>
</feature>
<organism evidence="3 4">
    <name type="scientific">Fusarium oxysporum f. sp. cubense</name>
    <dbReference type="NCBI Taxonomy" id="61366"/>
    <lineage>
        <taxon>Eukaryota</taxon>
        <taxon>Fungi</taxon>
        <taxon>Dikarya</taxon>
        <taxon>Ascomycota</taxon>
        <taxon>Pezizomycotina</taxon>
        <taxon>Sordariomycetes</taxon>
        <taxon>Hypocreomycetidae</taxon>
        <taxon>Hypocreales</taxon>
        <taxon>Nectriaceae</taxon>
        <taxon>Fusarium</taxon>
        <taxon>Fusarium oxysporum species complex</taxon>
    </lineage>
</organism>
<dbReference type="EMBL" id="VMNF01000008">
    <property type="protein sequence ID" value="TXC02221.1"/>
    <property type="molecule type" value="Genomic_DNA"/>
</dbReference>
<evidence type="ECO:0000313" key="3">
    <source>
        <dbReference type="EMBL" id="TXC02221.1"/>
    </source>
</evidence>
<reference evidence="3 4" key="1">
    <citation type="submission" date="2019-07" db="EMBL/GenBank/DDBJ databases">
        <title>The First High-Quality Draft Genome Sequence of the Causal Agent of the Current Panama Disease Epidemic.</title>
        <authorList>
            <person name="Warmington R.J."/>
            <person name="Kay W."/>
            <person name="Jeffries A."/>
            <person name="Bebber D."/>
            <person name="Moore K."/>
            <person name="Studholme D.J."/>
        </authorList>
    </citation>
    <scope>NUCLEOTIDE SEQUENCE [LARGE SCALE GENOMIC DNA]</scope>
    <source>
        <strain evidence="3 4">TR4</strain>
    </source>
</reference>
<feature type="compositionally biased region" description="Basic and acidic residues" evidence="2">
    <location>
        <begin position="36"/>
        <end position="45"/>
    </location>
</feature>
<protein>
    <submittedName>
        <fullName evidence="3">Uncharacterized protein</fullName>
    </submittedName>
</protein>
<evidence type="ECO:0000256" key="1">
    <source>
        <dbReference type="SAM" id="Coils"/>
    </source>
</evidence>
<dbReference type="AlphaFoldDB" id="A0A5C6SXH9"/>
<comment type="caution">
    <text evidence="3">The sequence shown here is derived from an EMBL/GenBank/DDBJ whole genome shotgun (WGS) entry which is preliminary data.</text>
</comment>
<gene>
    <name evidence="3" type="ORF">FocTR4_00014978</name>
</gene>
<evidence type="ECO:0000313" key="4">
    <source>
        <dbReference type="Proteomes" id="UP000321331"/>
    </source>
</evidence>
<feature type="compositionally biased region" description="Pro residues" evidence="2">
    <location>
        <begin position="22"/>
        <end position="31"/>
    </location>
</feature>
<dbReference type="Proteomes" id="UP000321331">
    <property type="component" value="Unassembled WGS sequence"/>
</dbReference>
<sequence length="188" mass="22393">MSSHRHRRESNDPRSRDSRPNGPRPMEPRPSGPRTMDPRSNEPRPIDNQPQPGASGVRGPREIGNDRFNEELARVRLELEKIYIQKAKEVEEVKEMNERIDRLKHDRRSKKTIEKAKEELRKMVDTMERTILMVEQTRQEEEDIIVQRWRFQQGSRVHDLKEIKRALKQTKREKKSIAKKRDSLARCL</sequence>